<evidence type="ECO:0000256" key="1">
    <source>
        <dbReference type="SAM" id="MobiDB-lite"/>
    </source>
</evidence>
<protein>
    <submittedName>
        <fullName evidence="2">Uncharacterized protein</fullName>
    </submittedName>
</protein>
<evidence type="ECO:0000313" key="3">
    <source>
        <dbReference type="Proteomes" id="UP001177769"/>
    </source>
</evidence>
<proteinExistence type="predicted"/>
<dbReference type="KEGG" id="pais:PFX98_06585"/>
<organism evidence="2 3">
    <name type="scientific">Paucibacter sediminis</name>
    <dbReference type="NCBI Taxonomy" id="3019553"/>
    <lineage>
        <taxon>Bacteria</taxon>
        <taxon>Pseudomonadati</taxon>
        <taxon>Pseudomonadota</taxon>
        <taxon>Betaproteobacteria</taxon>
        <taxon>Burkholderiales</taxon>
        <taxon>Sphaerotilaceae</taxon>
        <taxon>Roseateles</taxon>
    </lineage>
</organism>
<evidence type="ECO:0000313" key="2">
    <source>
        <dbReference type="EMBL" id="WIT13272.1"/>
    </source>
</evidence>
<dbReference type="AlphaFoldDB" id="A0AA95NDW1"/>
<dbReference type="Proteomes" id="UP001177769">
    <property type="component" value="Chromosome"/>
</dbReference>
<dbReference type="EMBL" id="CP116346">
    <property type="protein sequence ID" value="WIT13272.1"/>
    <property type="molecule type" value="Genomic_DNA"/>
</dbReference>
<reference evidence="2" key="1">
    <citation type="submission" date="2023-01" db="EMBL/GenBank/DDBJ databases">
        <title>Whole genome sequence of Paucibacter sp. S2-9 isolated from pond sediment.</title>
        <authorList>
            <person name="Jung J.Y."/>
        </authorList>
    </citation>
    <scope>NUCLEOTIDE SEQUENCE</scope>
    <source>
        <strain evidence="2">S2-9</strain>
    </source>
</reference>
<keyword evidence="3" id="KW-1185">Reference proteome</keyword>
<feature type="region of interest" description="Disordered" evidence="1">
    <location>
        <begin position="1"/>
        <end position="21"/>
    </location>
</feature>
<dbReference type="RefSeq" id="WP_285234382.1">
    <property type="nucleotide sequence ID" value="NZ_CP116346.1"/>
</dbReference>
<accession>A0AA95NDW1</accession>
<name>A0AA95NDW1_9BURK</name>
<gene>
    <name evidence="2" type="ORF">PFX98_06585</name>
</gene>
<sequence length="96" mass="10449">MSQNFGSEAPRPHSNTHQRKPARYLVVIESGGYMVARLFLDDRELVAEFDASTEETGHMIQGLAASHDAGDPAWDKALQGHSAAERAAADVYLLPV</sequence>